<dbReference type="KEGG" id="cno:NT01CX_1571"/>
<gene>
    <name evidence="2" type="ordered locus">NT01CX_1571</name>
</gene>
<feature type="transmembrane region" description="Helical" evidence="1">
    <location>
        <begin position="6"/>
        <end position="23"/>
    </location>
</feature>
<name>A0PZ50_CLONN</name>
<proteinExistence type="predicted"/>
<keyword evidence="1" id="KW-0812">Transmembrane</keyword>
<keyword evidence="1" id="KW-0472">Membrane</keyword>
<dbReference type="AlphaFoldDB" id="A0PZ50"/>
<protein>
    <recommendedName>
        <fullName evidence="4">YtxH domain-containing protein</fullName>
    </recommendedName>
</protein>
<organism evidence="2 3">
    <name type="scientific">Clostridium novyi (strain NT)</name>
    <dbReference type="NCBI Taxonomy" id="386415"/>
    <lineage>
        <taxon>Bacteria</taxon>
        <taxon>Bacillati</taxon>
        <taxon>Bacillota</taxon>
        <taxon>Clostridia</taxon>
        <taxon>Eubacteriales</taxon>
        <taxon>Clostridiaceae</taxon>
        <taxon>Clostridium</taxon>
    </lineage>
</organism>
<reference evidence="2 3" key="1">
    <citation type="journal article" date="2006" name="Nat. Biotechnol.">
        <title>The genome and transcriptomes of the anti-tumor agent Clostridium novyi-NT.</title>
        <authorList>
            <person name="Bettegowda C."/>
            <person name="Huang X."/>
            <person name="Lin J."/>
            <person name="Cheong I."/>
            <person name="Kohli M."/>
            <person name="Szabo S.A."/>
            <person name="Zhang X."/>
            <person name="Diaz L.A. Jr."/>
            <person name="Velculescu V.E."/>
            <person name="Parmigiani G."/>
            <person name="Kinzler K.W."/>
            <person name="Vogelstein B."/>
            <person name="Zhou S."/>
        </authorList>
    </citation>
    <scope>NUCLEOTIDE SEQUENCE [LARGE SCALE GENOMIC DNA]</scope>
    <source>
        <strain evidence="2 3">NT</strain>
    </source>
</reference>
<dbReference type="EMBL" id="CP000382">
    <property type="protein sequence ID" value="ABK61137.1"/>
    <property type="molecule type" value="Genomic_DNA"/>
</dbReference>
<keyword evidence="3" id="KW-1185">Reference proteome</keyword>
<evidence type="ECO:0000313" key="3">
    <source>
        <dbReference type="Proteomes" id="UP000008220"/>
    </source>
</evidence>
<sequence>MHRFLRGLTAGAIIGATAGMMMSPQMDRKTKKKIMRAKRSMMHKAENAFENLGDWLV</sequence>
<keyword evidence="1" id="KW-1133">Transmembrane helix</keyword>
<evidence type="ECO:0000256" key="1">
    <source>
        <dbReference type="SAM" id="Phobius"/>
    </source>
</evidence>
<dbReference type="eggNOG" id="ENOG5033HM3">
    <property type="taxonomic scope" value="Bacteria"/>
</dbReference>
<accession>A0PZ50</accession>
<dbReference type="RefSeq" id="WP_011721660.1">
    <property type="nucleotide sequence ID" value="NC_008593.1"/>
</dbReference>
<evidence type="ECO:0000313" key="2">
    <source>
        <dbReference type="EMBL" id="ABK61137.1"/>
    </source>
</evidence>
<dbReference type="STRING" id="386415.NT01CX_1571"/>
<dbReference type="HOGENOM" id="CLU_207728_0_1_9"/>
<evidence type="ECO:0008006" key="4">
    <source>
        <dbReference type="Google" id="ProtNLM"/>
    </source>
</evidence>
<dbReference type="Proteomes" id="UP000008220">
    <property type="component" value="Chromosome"/>
</dbReference>